<keyword evidence="3" id="KW-1185">Reference proteome</keyword>
<dbReference type="Proteomes" id="UP000774283">
    <property type="component" value="Unassembled WGS sequence"/>
</dbReference>
<proteinExistence type="predicted"/>
<dbReference type="EMBL" id="JAAXOW010000003">
    <property type="protein sequence ID" value="NKX93764.1"/>
    <property type="molecule type" value="Genomic_DNA"/>
</dbReference>
<feature type="domain" description="GerMN" evidence="1">
    <location>
        <begin position="241"/>
        <end position="332"/>
    </location>
</feature>
<protein>
    <recommendedName>
        <fullName evidence="1">GerMN domain-containing protein</fullName>
    </recommendedName>
</protein>
<dbReference type="InterPro" id="IPR059026">
    <property type="entry name" value="LpqB_N"/>
</dbReference>
<evidence type="ECO:0000313" key="3">
    <source>
        <dbReference type="Proteomes" id="UP000774283"/>
    </source>
</evidence>
<dbReference type="InterPro" id="IPR018910">
    <property type="entry name" value="LpqB_C"/>
</dbReference>
<dbReference type="SMART" id="SM00909">
    <property type="entry name" value="Germane"/>
    <property type="match status" value="1"/>
</dbReference>
<comment type="caution">
    <text evidence="2">The sequence shown here is derived from an EMBL/GenBank/DDBJ whole genome shotgun (WGS) entry which is preliminary data.</text>
</comment>
<evidence type="ECO:0000313" key="2">
    <source>
        <dbReference type="EMBL" id="NKX93764.1"/>
    </source>
</evidence>
<dbReference type="Pfam" id="PF10646">
    <property type="entry name" value="Germane"/>
    <property type="match status" value="1"/>
</dbReference>
<dbReference type="Pfam" id="PF25976">
    <property type="entry name" value="LpqB_N"/>
    <property type="match status" value="1"/>
</dbReference>
<reference evidence="2 3" key="1">
    <citation type="submission" date="2020-04" db="EMBL/GenBank/DDBJ databases">
        <title>MicrobeNet Type strains.</title>
        <authorList>
            <person name="Nicholson A.C."/>
        </authorList>
    </citation>
    <scope>NUCLEOTIDE SEQUENCE [LARGE SCALE GENOMIC DNA]</scope>
    <source>
        <strain evidence="2 3">ATCC BAA-789</strain>
    </source>
</reference>
<dbReference type="AlphaFoldDB" id="A0A9X5FG34"/>
<dbReference type="InterPro" id="IPR019606">
    <property type="entry name" value="GerMN"/>
</dbReference>
<accession>A0A9X5FG34</accession>
<evidence type="ECO:0000259" key="1">
    <source>
        <dbReference type="SMART" id="SM00909"/>
    </source>
</evidence>
<sequence>MNRTVLVHGDGRRRAPRAVPAVSLAAVTALAVLAGCAAIPTEGPVAQGDVVLTENDALFLQVYGPDANATPEQIVRGFLSAQAAGVNEVFATAREFLTERASQEWDPYGQVTVYSGDLGLTMSHAPSADGDAEDAAPATEQPAPDLATVDQVVLSGPANVAGVVDVAGQYVEASKDARQDVSFVLTKDDAGQWRIDEVADGVLVSQPNFASVYRSTPVYFLSQDLTTLVPELRWFPQRNIATNAVRALLAGPSEWMRDAVVSGAPAGTSLSVEAVAVDSAGTASVDLTGPVLAADEDQRALLSAQLEATLQRISGVSDVALTVGGAALTVKPHPDLERDPAPAGPALGVREGTVVSLDGRQLSPVVGMPSLVSLDPTAIAVRDGVVVARLGRDRLARLATGGEVTDLLAEPGVVAPSVDRFGWVWTASERADGGLIAVRASDGMRMDVVVDWLAGQVVRQVRVSRDGARVAVLSAGPEGTQVEVAGIVRDPDGGPQRVNGSVPVGGSLASASDAAWVDEVTVAVLGDPSDGQAPGVATSVSLVPVGGQTESLQPVESADGIAAGRGKRAVYVRTGSGDLFTRSTTGTNWSLVTAGVELFTFPG</sequence>
<dbReference type="Pfam" id="PF10647">
    <property type="entry name" value="Gmad1"/>
    <property type="match status" value="1"/>
</dbReference>
<dbReference type="RefSeq" id="WP_168447815.1">
    <property type="nucleotide sequence ID" value="NZ_JAAXOW010000003.1"/>
</dbReference>
<gene>
    <name evidence="2" type="ORF">HF995_10865</name>
</gene>
<organism evidence="2 3">
    <name type="scientific">Sanguibacter hominis ATCC BAA-789</name>
    <dbReference type="NCBI Taxonomy" id="1312740"/>
    <lineage>
        <taxon>Bacteria</taxon>
        <taxon>Bacillati</taxon>
        <taxon>Actinomycetota</taxon>
        <taxon>Actinomycetes</taxon>
        <taxon>Micrococcales</taxon>
        <taxon>Sanguibacteraceae</taxon>
        <taxon>Sanguibacter</taxon>
    </lineage>
</organism>
<name>A0A9X5FG34_9MICO</name>